<evidence type="ECO:0000313" key="4">
    <source>
        <dbReference type="Proteomes" id="UP000002035"/>
    </source>
</evidence>
<keyword evidence="2" id="KW-1133">Transmembrane helix</keyword>
<keyword evidence="2" id="KW-0812">Transmembrane</keyword>
<feature type="transmembrane region" description="Helical" evidence="2">
    <location>
        <begin position="23"/>
        <end position="48"/>
    </location>
</feature>
<evidence type="ECO:0000313" key="3">
    <source>
        <dbReference type="EMBL" id="EEQ29442.1"/>
    </source>
</evidence>
<accession>C5FFJ5</accession>
<dbReference type="AlphaFoldDB" id="C5FFJ5"/>
<organism evidence="3 4">
    <name type="scientific">Arthroderma otae (strain ATCC MYA-4605 / CBS 113480)</name>
    <name type="common">Microsporum canis</name>
    <dbReference type="NCBI Taxonomy" id="554155"/>
    <lineage>
        <taxon>Eukaryota</taxon>
        <taxon>Fungi</taxon>
        <taxon>Dikarya</taxon>
        <taxon>Ascomycota</taxon>
        <taxon>Pezizomycotina</taxon>
        <taxon>Eurotiomycetes</taxon>
        <taxon>Eurotiomycetidae</taxon>
        <taxon>Onygenales</taxon>
        <taxon>Arthrodermataceae</taxon>
        <taxon>Microsporum</taxon>
    </lineage>
</organism>
<dbReference type="EMBL" id="DS995702">
    <property type="protein sequence ID" value="EEQ29442.1"/>
    <property type="molecule type" value="Genomic_DNA"/>
</dbReference>
<feature type="region of interest" description="Disordered" evidence="1">
    <location>
        <begin position="89"/>
        <end position="108"/>
    </location>
</feature>
<dbReference type="RefSeq" id="XP_002849327.1">
    <property type="nucleotide sequence ID" value="XM_002849281.1"/>
</dbReference>
<keyword evidence="4" id="KW-1185">Reference proteome</keyword>
<dbReference type="VEuPathDB" id="FungiDB:MCYG_02261"/>
<sequence length="108" mass="12647">MVTLVCVPEFCCLVQRTQREGFVVFLIQGVFCFLIDLLLSLKLAFLVAMGDGRHQPLNNRHTVIYIVRRRHAGEMMVYYIDNKRPRLKEKKKPYLRKSDKTPFSLNSS</sequence>
<protein>
    <submittedName>
        <fullName evidence="3">Uncharacterized protein</fullName>
    </submittedName>
</protein>
<gene>
    <name evidence="3" type="ORF">MCYG_02261</name>
</gene>
<evidence type="ECO:0000256" key="2">
    <source>
        <dbReference type="SAM" id="Phobius"/>
    </source>
</evidence>
<evidence type="ECO:0000256" key="1">
    <source>
        <dbReference type="SAM" id="MobiDB-lite"/>
    </source>
</evidence>
<keyword evidence="2" id="KW-0472">Membrane</keyword>
<dbReference type="Proteomes" id="UP000002035">
    <property type="component" value="Unassembled WGS sequence"/>
</dbReference>
<name>C5FFJ5_ARTOC</name>
<proteinExistence type="predicted"/>
<dbReference type="GeneID" id="9226319"/>
<reference evidence="4" key="1">
    <citation type="journal article" date="2012" name="MBio">
        <title>Comparative genome analysis of Trichophyton rubrum and related dermatophytes reveals candidate genes involved in infection.</title>
        <authorList>
            <person name="Martinez D.A."/>
            <person name="Oliver B.G."/>
            <person name="Graeser Y."/>
            <person name="Goldberg J.M."/>
            <person name="Li W."/>
            <person name="Martinez-Rossi N.M."/>
            <person name="Monod M."/>
            <person name="Shelest E."/>
            <person name="Barton R.C."/>
            <person name="Birch E."/>
            <person name="Brakhage A.A."/>
            <person name="Chen Z."/>
            <person name="Gurr S.J."/>
            <person name="Heiman D."/>
            <person name="Heitman J."/>
            <person name="Kosti I."/>
            <person name="Rossi A."/>
            <person name="Saif S."/>
            <person name="Samalova M."/>
            <person name="Saunders C.W."/>
            <person name="Shea T."/>
            <person name="Summerbell R.C."/>
            <person name="Xu J."/>
            <person name="Young S."/>
            <person name="Zeng Q."/>
            <person name="Birren B.W."/>
            <person name="Cuomo C.A."/>
            <person name="White T.C."/>
        </authorList>
    </citation>
    <scope>NUCLEOTIDE SEQUENCE [LARGE SCALE GENOMIC DNA]</scope>
    <source>
        <strain evidence="4">ATCC MYA-4605 / CBS 113480</strain>
    </source>
</reference>
<dbReference type="HOGENOM" id="CLU_2196326_0_0_1"/>